<keyword evidence="7" id="KW-1185">Reference proteome</keyword>
<reference evidence="6 7" key="1">
    <citation type="submission" date="2018-07" db="EMBL/GenBank/DDBJ databases">
        <title>Genomic Encyclopedia of Type Strains, Phase III (KMG-III): the genomes of soil and plant-associated and newly described type strains.</title>
        <authorList>
            <person name="Whitman W."/>
        </authorList>
    </citation>
    <scope>NUCLEOTIDE SEQUENCE [LARGE SCALE GENOMIC DNA]</scope>
    <source>
        <strain evidence="6 7">CECT 8488</strain>
    </source>
</reference>
<dbReference type="InterPro" id="IPR005119">
    <property type="entry name" value="LysR_subst-bd"/>
</dbReference>
<dbReference type="SUPFAM" id="SSF46785">
    <property type="entry name" value="Winged helix' DNA-binding domain"/>
    <property type="match status" value="1"/>
</dbReference>
<dbReference type="OrthoDB" id="9794694at2"/>
<dbReference type="InterPro" id="IPR036390">
    <property type="entry name" value="WH_DNA-bd_sf"/>
</dbReference>
<keyword evidence="4" id="KW-0804">Transcription</keyword>
<dbReference type="AlphaFoldDB" id="A0A3D9H2L7"/>
<feature type="domain" description="HTH lysR-type" evidence="5">
    <location>
        <begin position="8"/>
        <end position="65"/>
    </location>
</feature>
<dbReference type="SUPFAM" id="SSF53850">
    <property type="entry name" value="Periplasmic binding protein-like II"/>
    <property type="match status" value="1"/>
</dbReference>
<evidence type="ECO:0000256" key="1">
    <source>
        <dbReference type="ARBA" id="ARBA00009437"/>
    </source>
</evidence>
<name>A0A3D9H2L7_9PROT</name>
<comment type="caution">
    <text evidence="6">The sequence shown here is derived from an EMBL/GenBank/DDBJ whole genome shotgun (WGS) entry which is preliminary data.</text>
</comment>
<dbReference type="Proteomes" id="UP000256845">
    <property type="component" value="Unassembled WGS sequence"/>
</dbReference>
<dbReference type="InterPro" id="IPR000847">
    <property type="entry name" value="LysR_HTH_N"/>
</dbReference>
<dbReference type="InterPro" id="IPR058163">
    <property type="entry name" value="LysR-type_TF_proteobact-type"/>
</dbReference>
<evidence type="ECO:0000313" key="7">
    <source>
        <dbReference type="Proteomes" id="UP000256845"/>
    </source>
</evidence>
<dbReference type="Pfam" id="PF03466">
    <property type="entry name" value="LysR_substrate"/>
    <property type="match status" value="1"/>
</dbReference>
<dbReference type="GO" id="GO:0003677">
    <property type="term" value="F:DNA binding"/>
    <property type="evidence" value="ECO:0007669"/>
    <property type="project" value="UniProtKB-KW"/>
</dbReference>
<dbReference type="GO" id="GO:0003700">
    <property type="term" value="F:DNA-binding transcription factor activity"/>
    <property type="evidence" value="ECO:0007669"/>
    <property type="project" value="InterPro"/>
</dbReference>
<protein>
    <submittedName>
        <fullName evidence="6">LysR family glycine cleavage system transcriptional activator</fullName>
    </submittedName>
</protein>
<dbReference type="Gene3D" id="3.40.190.10">
    <property type="entry name" value="Periplasmic binding protein-like II"/>
    <property type="match status" value="2"/>
</dbReference>
<evidence type="ECO:0000256" key="3">
    <source>
        <dbReference type="ARBA" id="ARBA00023125"/>
    </source>
</evidence>
<evidence type="ECO:0000256" key="4">
    <source>
        <dbReference type="ARBA" id="ARBA00023163"/>
    </source>
</evidence>
<keyword evidence="3" id="KW-0238">DNA-binding</keyword>
<dbReference type="InterPro" id="IPR036388">
    <property type="entry name" value="WH-like_DNA-bd_sf"/>
</dbReference>
<sequence length="296" mass="32803">MSLKKSLPPPNALVVFEAAARHLNFTKAGEELSVAQPAITRQIRLLEESLQVALFTRRNNAVALTDEGRAFQATVSRCLHEIADQANILRNPAGRSLTIGSTFGFANMWLAPRLPRLQRILDGMSINLLISDDYGEYDAKAVDFSIRFGDGQWDGLCADLLFYEEIVPLAAPAVAQAHDFTSLATWQGQSLLDTENLFTTLNWATWSLWFKEQGLDFPSRARTQTFNNYLLVVDAALNGDGIMLGFANLTDDLVELGKLVPLGPPLKRSPMGYYLVYPEKGFHSPLAKRILRAFAA</sequence>
<accession>A0A3D9H2L7</accession>
<dbReference type="Gene3D" id="1.10.10.10">
    <property type="entry name" value="Winged helix-like DNA-binding domain superfamily/Winged helix DNA-binding domain"/>
    <property type="match status" value="1"/>
</dbReference>
<evidence type="ECO:0000313" key="6">
    <source>
        <dbReference type="EMBL" id="RED43758.1"/>
    </source>
</evidence>
<keyword evidence="2" id="KW-0805">Transcription regulation</keyword>
<dbReference type="PANTHER" id="PTHR30537">
    <property type="entry name" value="HTH-TYPE TRANSCRIPTIONAL REGULATOR"/>
    <property type="match status" value="1"/>
</dbReference>
<dbReference type="Pfam" id="PF00126">
    <property type="entry name" value="HTH_1"/>
    <property type="match status" value="1"/>
</dbReference>
<evidence type="ECO:0000259" key="5">
    <source>
        <dbReference type="PROSITE" id="PS50931"/>
    </source>
</evidence>
<dbReference type="FunFam" id="1.10.10.10:FF:000001">
    <property type="entry name" value="LysR family transcriptional regulator"/>
    <property type="match status" value="1"/>
</dbReference>
<proteinExistence type="inferred from homology"/>
<dbReference type="EMBL" id="QRDW01000019">
    <property type="protein sequence ID" value="RED43758.1"/>
    <property type="molecule type" value="Genomic_DNA"/>
</dbReference>
<evidence type="ECO:0000256" key="2">
    <source>
        <dbReference type="ARBA" id="ARBA00023015"/>
    </source>
</evidence>
<comment type="similarity">
    <text evidence="1">Belongs to the LysR transcriptional regulatory family.</text>
</comment>
<organism evidence="6 7">
    <name type="scientific">Aestuariispira insulae</name>
    <dbReference type="NCBI Taxonomy" id="1461337"/>
    <lineage>
        <taxon>Bacteria</taxon>
        <taxon>Pseudomonadati</taxon>
        <taxon>Pseudomonadota</taxon>
        <taxon>Alphaproteobacteria</taxon>
        <taxon>Rhodospirillales</taxon>
        <taxon>Kiloniellaceae</taxon>
        <taxon>Aestuariispira</taxon>
    </lineage>
</organism>
<dbReference type="PROSITE" id="PS50931">
    <property type="entry name" value="HTH_LYSR"/>
    <property type="match status" value="1"/>
</dbReference>
<gene>
    <name evidence="6" type="ORF">DFP90_11912</name>
</gene>
<dbReference type="PRINTS" id="PR00039">
    <property type="entry name" value="HTHLYSR"/>
</dbReference>
<dbReference type="RefSeq" id="WP_115939483.1">
    <property type="nucleotide sequence ID" value="NZ_QRDW01000019.1"/>
</dbReference>
<dbReference type="PANTHER" id="PTHR30537:SF5">
    <property type="entry name" value="HTH-TYPE TRANSCRIPTIONAL ACTIVATOR TTDR-RELATED"/>
    <property type="match status" value="1"/>
</dbReference>